<dbReference type="EMBL" id="CP005934">
    <property type="protein sequence ID" value="AGN25523.1"/>
    <property type="molecule type" value="Genomic_DNA"/>
</dbReference>
<dbReference type="InParanoid" id="R9T851"/>
<accession>R9T851</accession>
<dbReference type="KEGG" id="mer:MMINT_01150"/>
<feature type="transmembrane region" description="Helical" evidence="1">
    <location>
        <begin position="864"/>
        <end position="884"/>
    </location>
</feature>
<evidence type="ECO:0000256" key="1">
    <source>
        <dbReference type="SAM" id="Phobius"/>
    </source>
</evidence>
<keyword evidence="1" id="KW-1133">Transmembrane helix</keyword>
<gene>
    <name evidence="2" type="ORF">MMINT_01150</name>
</gene>
<evidence type="ECO:0000313" key="2">
    <source>
        <dbReference type="EMBL" id="AGN25523.1"/>
    </source>
</evidence>
<name>R9T851_METII</name>
<dbReference type="AlphaFoldDB" id="R9T851"/>
<dbReference type="RefSeq" id="WP_020448048.1">
    <property type="nucleotide sequence ID" value="NC_021353.1"/>
</dbReference>
<dbReference type="Gene3D" id="2.60.40.4270">
    <property type="entry name" value="Listeria-Bacteroides repeat domain"/>
    <property type="match status" value="1"/>
</dbReference>
<dbReference type="InterPro" id="IPR042229">
    <property type="entry name" value="Listeria/Bacterioides_rpt_sf"/>
</dbReference>
<protein>
    <submittedName>
        <fullName evidence="2">Uncharacterized protein</fullName>
    </submittedName>
</protein>
<keyword evidence="1" id="KW-0812">Transmembrane</keyword>
<keyword evidence="1" id="KW-0472">Membrane</keyword>
<organism evidence="2 3">
    <name type="scientific">Methanomassiliicoccus intestinalis (strain Issoire-Mx1)</name>
    <dbReference type="NCBI Taxonomy" id="1295009"/>
    <lineage>
        <taxon>Archaea</taxon>
        <taxon>Methanobacteriati</taxon>
        <taxon>Thermoplasmatota</taxon>
        <taxon>Thermoplasmata</taxon>
        <taxon>Methanomassiliicoccales</taxon>
        <taxon>Methanomassiliicoccaceae</taxon>
        <taxon>Methanomassiliicoccus</taxon>
    </lineage>
</organism>
<dbReference type="HOGENOM" id="CLU_306894_0_0_2"/>
<dbReference type="Proteomes" id="UP000014070">
    <property type="component" value="Chromosome"/>
</dbReference>
<sequence>MKTEKRLTMALSVLVALMMLAVPLASSSNLFVDGGQTNSNGDAPMLSASTGYTVTFQLNADGKSLDQIENLNDTTDADGSAVKGVVSKLNDLNITGVSQWYLNESGDLCALVMYDKDTPDANVHIQTLINALFDESAPNASNISKGLAYNLTSWKDTKSNLSYEYSNIDGSDNSAVINSDMTFAAQWELKEETYIEVPVNVVVDGETKEYYKAYELKGNNSNQINIVEDDLNEAILDAADLSLFGIVVYGMIADFVKYEQIYKDGIVTYGNDNDLPDDKMISSKSTLTVTYTFDDKKYSKLTVSSAAFEDGKDITLYINKASVNMITYNTVLASLFVGFEKVTEGYNLIDDLTAIADADVKPVLTPDSDKFDPSNILTGEGYNEILTDDGYLLSGWNNGAELLNSVNFVPSGTTQITLDAELNGYYVIFMSKGAYELVYVPFGELSADLVKTLDVAGVNHWAYVAYNNYKSLSSSTTFTTFTSFTDRVKTTFDEFGKTAVNGATPKEPVAVLVACFDLASKTAYAVFDANNYDAADLSKASISGDFGNKYVNKIIIPGTTSKESSASLISTPAVSPVYEEGNLFINYRTYDTTGSKWMDYAASGDDASKYSEDADDISIYSANVVGYAYTITFYNGSDVVGMLYYNKDAVVNDDSIVNSLVAFFHKGTAYDATGLDLKDSSLDKTKAFNSILYPAKDGYSISQWKDADGNVMLDKVDKEKKTYSVKFDKVSSDMSFYANFKAEEYLIAYNGNTATATNNMPQIGTVDSSVNLFSDAAFSNDGYKLKEWNTRPDGKGTTYALGASFTLTGEQYKDLKGVPSGSGLPANTYEKGFTLYAIWEKVGSSDNPSGNTDGDNDNSNTDTYLLAGILVVIIILIIVVAVVLRKKN</sequence>
<reference evidence="2 3" key="1">
    <citation type="journal article" date="2013" name="Genome Announc.">
        <title>Genome sequence of 'Candidatus Methanomassiliicoccus intestinalis' Issoire-Mx1, a third thermoplasmatales-related methanogenic archaeon from human feces.</title>
        <authorList>
            <person name="Borrel G."/>
            <person name="Harris H.M."/>
            <person name="Parisot N."/>
            <person name="Gaci N."/>
            <person name="Tottey W."/>
            <person name="Mihajlovski A."/>
            <person name="Deane J."/>
            <person name="Gribaldo S."/>
            <person name="Bardot O."/>
            <person name="Peyretaillade E."/>
            <person name="Peyret P."/>
            <person name="O'Toole P.W."/>
            <person name="Brugere J.F."/>
        </authorList>
    </citation>
    <scope>NUCLEOTIDE SEQUENCE [LARGE SCALE GENOMIC DNA]</scope>
    <source>
        <strain evidence="2 3">Issoire-Mx1</strain>
    </source>
</reference>
<proteinExistence type="predicted"/>
<keyword evidence="3" id="KW-1185">Reference proteome</keyword>
<evidence type="ECO:0000313" key="3">
    <source>
        <dbReference type="Proteomes" id="UP000014070"/>
    </source>
</evidence>
<dbReference type="GeneID" id="41322557"/>